<dbReference type="InterPro" id="IPR043129">
    <property type="entry name" value="ATPase_NBD"/>
</dbReference>
<dbReference type="CDD" id="cd10234">
    <property type="entry name" value="ASKHA_NBD_HSP70_DnaK-like"/>
    <property type="match status" value="1"/>
</dbReference>
<dbReference type="PANTHER" id="PTHR19375">
    <property type="entry name" value="HEAT SHOCK PROTEIN 70KDA"/>
    <property type="match status" value="1"/>
</dbReference>
<dbReference type="PROSITE" id="PS00329">
    <property type="entry name" value="HSP70_2"/>
    <property type="match status" value="1"/>
</dbReference>
<gene>
    <name evidence="8" type="primary">dnaK</name>
    <name evidence="12" type="ORF">SAMN06265221_12259</name>
</gene>
<feature type="coiled-coil region" evidence="10">
    <location>
        <begin position="246"/>
        <end position="273"/>
    </location>
</feature>
<dbReference type="NCBIfam" id="TIGR02350">
    <property type="entry name" value="prok_dnaK"/>
    <property type="match status" value="1"/>
</dbReference>
<dbReference type="AlphaFoldDB" id="A0A521FGP2"/>
<dbReference type="Gene3D" id="1.20.1270.10">
    <property type="match status" value="1"/>
</dbReference>
<dbReference type="InterPro" id="IPR012725">
    <property type="entry name" value="Chaperone_DnaK"/>
</dbReference>
<feature type="coiled-coil region" evidence="10">
    <location>
        <begin position="512"/>
        <end position="541"/>
    </location>
</feature>
<dbReference type="InterPro" id="IPR029048">
    <property type="entry name" value="HSP70_C_sf"/>
</dbReference>
<dbReference type="GO" id="GO:0005524">
    <property type="term" value="F:ATP binding"/>
    <property type="evidence" value="ECO:0007669"/>
    <property type="project" value="UniProtKB-UniRule"/>
</dbReference>
<dbReference type="Gene3D" id="3.30.420.40">
    <property type="match status" value="2"/>
</dbReference>
<keyword evidence="7 8" id="KW-0143">Chaperone</keyword>
<keyword evidence="3 8" id="KW-0597">Phosphoprotein</keyword>
<keyword evidence="5 8" id="KW-0067">ATP-binding</keyword>
<dbReference type="InterPro" id="IPR018181">
    <property type="entry name" value="Heat_shock_70_CS"/>
</dbReference>
<keyword evidence="6 8" id="KW-0346">Stress response</keyword>
<keyword evidence="13" id="KW-1185">Reference proteome</keyword>
<evidence type="ECO:0000256" key="1">
    <source>
        <dbReference type="ARBA" id="ARBA00007381"/>
    </source>
</evidence>
<evidence type="ECO:0000256" key="11">
    <source>
        <dbReference type="SAM" id="MobiDB-lite"/>
    </source>
</evidence>
<comment type="function">
    <text evidence="8">Acts as a chaperone.</text>
</comment>
<dbReference type="SUPFAM" id="SSF53067">
    <property type="entry name" value="Actin-like ATPase domain"/>
    <property type="match status" value="2"/>
</dbReference>
<protein>
    <recommendedName>
        <fullName evidence="2 8">Chaperone protein DnaK</fullName>
    </recommendedName>
    <alternativeName>
        <fullName evidence="8">HSP70</fullName>
    </alternativeName>
    <alternativeName>
        <fullName evidence="8">Heat shock 70 kDa protein</fullName>
    </alternativeName>
    <alternativeName>
        <fullName evidence="8">Heat shock protein 70</fullName>
    </alternativeName>
</protein>
<dbReference type="FunFam" id="2.60.34.10:FF:000014">
    <property type="entry name" value="Chaperone protein DnaK HSP70"/>
    <property type="match status" value="1"/>
</dbReference>
<dbReference type="GO" id="GO:0051082">
    <property type="term" value="F:unfolded protein binding"/>
    <property type="evidence" value="ECO:0007669"/>
    <property type="project" value="InterPro"/>
</dbReference>
<dbReference type="SUPFAM" id="SSF100920">
    <property type="entry name" value="Heat shock protein 70kD (HSP70), peptide-binding domain"/>
    <property type="match status" value="1"/>
</dbReference>
<dbReference type="NCBIfam" id="NF001413">
    <property type="entry name" value="PRK00290.1"/>
    <property type="match status" value="1"/>
</dbReference>
<evidence type="ECO:0000256" key="3">
    <source>
        <dbReference type="ARBA" id="ARBA00022553"/>
    </source>
</evidence>
<dbReference type="GO" id="GO:0140662">
    <property type="term" value="F:ATP-dependent protein folding chaperone"/>
    <property type="evidence" value="ECO:0007669"/>
    <property type="project" value="InterPro"/>
</dbReference>
<dbReference type="Gene3D" id="2.60.34.10">
    <property type="entry name" value="Substrate Binding Domain Of DNAk, Chain A, domain 1"/>
    <property type="match status" value="1"/>
</dbReference>
<dbReference type="Pfam" id="PF00012">
    <property type="entry name" value="HSP70"/>
    <property type="match status" value="1"/>
</dbReference>
<evidence type="ECO:0000256" key="8">
    <source>
        <dbReference type="HAMAP-Rule" id="MF_00332"/>
    </source>
</evidence>
<evidence type="ECO:0000256" key="7">
    <source>
        <dbReference type="ARBA" id="ARBA00023186"/>
    </source>
</evidence>
<organism evidence="12 13">
    <name type="scientific">Paracoccus laeviglucosivorans</name>
    <dbReference type="NCBI Taxonomy" id="1197861"/>
    <lineage>
        <taxon>Bacteria</taxon>
        <taxon>Pseudomonadati</taxon>
        <taxon>Pseudomonadota</taxon>
        <taxon>Alphaproteobacteria</taxon>
        <taxon>Rhodobacterales</taxon>
        <taxon>Paracoccaceae</taxon>
        <taxon>Paracoccus</taxon>
    </lineage>
</organism>
<evidence type="ECO:0000256" key="6">
    <source>
        <dbReference type="ARBA" id="ARBA00023016"/>
    </source>
</evidence>
<dbReference type="EMBL" id="FXTK01000022">
    <property type="protein sequence ID" value="SMO95357.1"/>
    <property type="molecule type" value="Genomic_DNA"/>
</dbReference>
<comment type="induction">
    <text evidence="8">By stress conditions e.g. heat shock.</text>
</comment>
<evidence type="ECO:0000256" key="5">
    <source>
        <dbReference type="ARBA" id="ARBA00022840"/>
    </source>
</evidence>
<evidence type="ECO:0000256" key="10">
    <source>
        <dbReference type="SAM" id="Coils"/>
    </source>
</evidence>
<comment type="similarity">
    <text evidence="1 8 9">Belongs to the heat shock protein 70 family.</text>
</comment>
<reference evidence="12 13" key="1">
    <citation type="submission" date="2017-05" db="EMBL/GenBank/DDBJ databases">
        <authorList>
            <person name="Varghese N."/>
            <person name="Submissions S."/>
        </authorList>
    </citation>
    <scope>NUCLEOTIDE SEQUENCE [LARGE SCALE GENOMIC DNA]</scope>
    <source>
        <strain evidence="12 13">DSM 100094</strain>
    </source>
</reference>
<evidence type="ECO:0000313" key="12">
    <source>
        <dbReference type="EMBL" id="SMO95357.1"/>
    </source>
</evidence>
<dbReference type="Gene3D" id="3.90.640.10">
    <property type="entry name" value="Actin, Chain A, domain 4"/>
    <property type="match status" value="1"/>
</dbReference>
<proteinExistence type="evidence at transcript level"/>
<keyword evidence="10" id="KW-0175">Coiled coil</keyword>
<dbReference type="OrthoDB" id="9766019at2"/>
<dbReference type="InterPro" id="IPR029047">
    <property type="entry name" value="HSP70_peptide-bd_sf"/>
</dbReference>
<dbReference type="FunFam" id="3.30.420.40:FF:000004">
    <property type="entry name" value="Molecular chaperone DnaK"/>
    <property type="match status" value="1"/>
</dbReference>
<evidence type="ECO:0000256" key="4">
    <source>
        <dbReference type="ARBA" id="ARBA00022741"/>
    </source>
</evidence>
<dbReference type="PRINTS" id="PR00301">
    <property type="entry name" value="HEATSHOCK70"/>
</dbReference>
<accession>A0A521FGP2</accession>
<evidence type="ECO:0000256" key="9">
    <source>
        <dbReference type="RuleBase" id="RU003322"/>
    </source>
</evidence>
<dbReference type="Proteomes" id="UP000319014">
    <property type="component" value="Unassembled WGS sequence"/>
</dbReference>
<evidence type="ECO:0000313" key="13">
    <source>
        <dbReference type="Proteomes" id="UP000319014"/>
    </source>
</evidence>
<dbReference type="HAMAP" id="MF_00332">
    <property type="entry name" value="DnaK"/>
    <property type="match status" value="1"/>
</dbReference>
<dbReference type="NCBIfam" id="NF003520">
    <property type="entry name" value="PRK05183.1"/>
    <property type="match status" value="1"/>
</dbReference>
<dbReference type="PROSITE" id="PS00297">
    <property type="entry name" value="HSP70_1"/>
    <property type="match status" value="1"/>
</dbReference>
<name>A0A521FGP2_9RHOB</name>
<dbReference type="SUPFAM" id="SSF100934">
    <property type="entry name" value="Heat shock protein 70kD (HSP70), C-terminal subdomain"/>
    <property type="match status" value="1"/>
</dbReference>
<dbReference type="PROSITE" id="PS01036">
    <property type="entry name" value="HSP70_3"/>
    <property type="match status" value="1"/>
</dbReference>
<dbReference type="RefSeq" id="WP_142664568.1">
    <property type="nucleotide sequence ID" value="NZ_FXTK01000022.1"/>
</dbReference>
<dbReference type="FunFam" id="3.90.640.10:FF:000003">
    <property type="entry name" value="Molecular chaperone DnaK"/>
    <property type="match status" value="1"/>
</dbReference>
<dbReference type="FunFam" id="1.20.1270.10:FF:000001">
    <property type="entry name" value="Molecular chaperone DnaK"/>
    <property type="match status" value="1"/>
</dbReference>
<feature type="compositionally biased region" description="Acidic residues" evidence="11">
    <location>
        <begin position="616"/>
        <end position="635"/>
    </location>
</feature>
<feature type="modified residue" description="Phosphothreonine; by autocatalysis" evidence="8">
    <location>
        <position position="197"/>
    </location>
</feature>
<dbReference type="InterPro" id="IPR013126">
    <property type="entry name" value="Hsp_70_fam"/>
</dbReference>
<keyword evidence="4 8" id="KW-0547">Nucleotide-binding</keyword>
<feature type="region of interest" description="Disordered" evidence="11">
    <location>
        <begin position="598"/>
        <end position="635"/>
    </location>
</feature>
<sequence length="635" mass="68578">MSKVIGIDLGTTNSCVAIMDGSQPKVIENSEGARTTPSIVGFTDSERLVGQPAKRQAVTNPTNTVFAVKRLIGRRIGDEAVEKDRKLVPYSIVDGGNGDAWVEVHDEKYSPAQVSAMILQKMKETAESYLGETVTQAVITVPAYFNDAQRQATKDAGKIAGLEVLRIINEPTAAALAYGLDKKDSKTIAVYDLGGGTFDITILEIDDGLFEVKSTNGDTFLGGEDFDMRIVSYLADEFKKEHGVDLTKDKMALQRLKEAAEKAKIELSSSSQTEINQPFISMDKNTGTPLHMVMKLTRAKLESLVADLIKRTMKPVQDALKDAGMSKGDIDEIVLVGGMTRMPKVVEAVSEFFGKEPHKGVNPDEVVALGAAIQAGVLQGDVKDVVLLDVTPLSLGIETLGGVFTRLIDRNTTIPTKKSQIFSTAEDNQNAVTIRVFQGEREMAADNKLLGQFNLEDIPPAPRGMPQIEVTFDIDANGIVSVSAKDKGTGKEQNITIQASGGLSDDEISQMVKDAEANAEADKKRKELVEARNQAESLLHSTKKSLEEHGDKVDGSTVEVIELAIGALEDALKTDDAGKIKGGIQNLMDASMKLGEAIYKASQSGDEGDEPRSRDEDDEGIVDADFEDLGEDKRK</sequence>
<evidence type="ECO:0000256" key="2">
    <source>
        <dbReference type="ARBA" id="ARBA00014415"/>
    </source>
</evidence>